<comment type="caution">
    <text evidence="3">The sequence shown here is derived from an EMBL/GenBank/DDBJ whole genome shotgun (WGS) entry which is preliminary data.</text>
</comment>
<dbReference type="AlphaFoldDB" id="A0A4T0FAY7"/>
<dbReference type="GO" id="GO:0001156">
    <property type="term" value="F:TFIIIC-class transcription factor complex binding"/>
    <property type="evidence" value="ECO:0007669"/>
    <property type="project" value="TreeGrafter"/>
</dbReference>
<dbReference type="SMART" id="SM00717">
    <property type="entry name" value="SANT"/>
    <property type="match status" value="1"/>
</dbReference>
<evidence type="ECO:0000259" key="2">
    <source>
        <dbReference type="SMART" id="SM00717"/>
    </source>
</evidence>
<feature type="compositionally biased region" description="Polar residues" evidence="1">
    <location>
        <begin position="75"/>
        <end position="91"/>
    </location>
</feature>
<feature type="domain" description="Myb-like" evidence="2">
    <location>
        <begin position="443"/>
        <end position="491"/>
    </location>
</feature>
<dbReference type="PANTHER" id="PTHR22929:SF0">
    <property type="entry name" value="TRANSCRIPTION FACTOR TFIIIB COMPONENT B'' HOMOLOG"/>
    <property type="match status" value="1"/>
</dbReference>
<feature type="compositionally biased region" description="Basic residues" evidence="1">
    <location>
        <begin position="333"/>
        <end position="348"/>
    </location>
</feature>
<gene>
    <name evidence="3" type="ORF">E3P99_04078</name>
</gene>
<dbReference type="Proteomes" id="UP000310189">
    <property type="component" value="Unassembled WGS sequence"/>
</dbReference>
<dbReference type="InterPro" id="IPR009057">
    <property type="entry name" value="Homeodomain-like_sf"/>
</dbReference>
<dbReference type="Gene3D" id="1.10.10.60">
    <property type="entry name" value="Homeodomain-like"/>
    <property type="match status" value="1"/>
</dbReference>
<feature type="compositionally biased region" description="Low complexity" evidence="1">
    <location>
        <begin position="25"/>
        <end position="45"/>
    </location>
</feature>
<accession>A0A4T0FAY7</accession>
<organism evidence="3 4">
    <name type="scientific">Wallemia hederae</name>
    <dbReference type="NCBI Taxonomy" id="1540922"/>
    <lineage>
        <taxon>Eukaryota</taxon>
        <taxon>Fungi</taxon>
        <taxon>Dikarya</taxon>
        <taxon>Basidiomycota</taxon>
        <taxon>Wallemiomycotina</taxon>
        <taxon>Wallemiomycetes</taxon>
        <taxon>Wallemiales</taxon>
        <taxon>Wallemiaceae</taxon>
        <taxon>Wallemia</taxon>
    </lineage>
</organism>
<reference evidence="3 4" key="1">
    <citation type="submission" date="2019-03" db="EMBL/GenBank/DDBJ databases">
        <title>Sequencing 23 genomes of Wallemia ichthyophaga.</title>
        <authorList>
            <person name="Gostincar C."/>
        </authorList>
    </citation>
    <scope>NUCLEOTIDE SEQUENCE [LARGE SCALE GENOMIC DNA]</scope>
    <source>
        <strain evidence="3 4">EXF-5753</strain>
    </source>
</reference>
<feature type="compositionally biased region" description="Basic and acidic residues" evidence="1">
    <location>
        <begin position="236"/>
        <end position="246"/>
    </location>
</feature>
<dbReference type="InterPro" id="IPR039467">
    <property type="entry name" value="TFIIIB_B''_Myb"/>
</dbReference>
<feature type="compositionally biased region" description="Acidic residues" evidence="1">
    <location>
        <begin position="545"/>
        <end position="557"/>
    </location>
</feature>
<evidence type="ECO:0000256" key="1">
    <source>
        <dbReference type="SAM" id="MobiDB-lite"/>
    </source>
</evidence>
<feature type="compositionally biased region" description="Pro residues" evidence="1">
    <location>
        <begin position="521"/>
        <end position="532"/>
    </location>
</feature>
<dbReference type="Pfam" id="PF15963">
    <property type="entry name" value="Myb_DNA-bind_7"/>
    <property type="match status" value="1"/>
</dbReference>
<feature type="compositionally biased region" description="Low complexity" evidence="1">
    <location>
        <begin position="594"/>
        <end position="607"/>
    </location>
</feature>
<feature type="compositionally biased region" description="Acidic residues" evidence="1">
    <location>
        <begin position="372"/>
        <end position="383"/>
    </location>
</feature>
<protein>
    <recommendedName>
        <fullName evidence="2">Myb-like domain-containing protein</fullName>
    </recommendedName>
</protein>
<proteinExistence type="predicted"/>
<feature type="compositionally biased region" description="Low complexity" evidence="1">
    <location>
        <begin position="110"/>
        <end position="132"/>
    </location>
</feature>
<dbReference type="GO" id="GO:0000126">
    <property type="term" value="C:transcription factor TFIIIB complex"/>
    <property type="evidence" value="ECO:0007669"/>
    <property type="project" value="TreeGrafter"/>
</dbReference>
<dbReference type="SUPFAM" id="SSF46689">
    <property type="entry name" value="Homeodomain-like"/>
    <property type="match status" value="1"/>
</dbReference>
<feature type="compositionally biased region" description="Acidic residues" evidence="1">
    <location>
        <begin position="355"/>
        <end position="364"/>
    </location>
</feature>
<dbReference type="EMBL" id="SPNW01000123">
    <property type="protein sequence ID" value="TIA85108.1"/>
    <property type="molecule type" value="Genomic_DNA"/>
</dbReference>
<name>A0A4T0FAY7_9BASI</name>
<feature type="region of interest" description="Disordered" evidence="1">
    <location>
        <begin position="519"/>
        <end position="607"/>
    </location>
</feature>
<dbReference type="CDD" id="cd00167">
    <property type="entry name" value="SANT"/>
    <property type="match status" value="1"/>
</dbReference>
<feature type="compositionally biased region" description="Basic residues" evidence="1">
    <location>
        <begin position="10"/>
        <end position="22"/>
    </location>
</feature>
<dbReference type="PANTHER" id="PTHR22929">
    <property type="entry name" value="RNA POLYMERASE III TRANSCRIPTION INITIATION FACTOR B"/>
    <property type="match status" value="1"/>
</dbReference>
<evidence type="ECO:0000313" key="4">
    <source>
        <dbReference type="Proteomes" id="UP000310189"/>
    </source>
</evidence>
<evidence type="ECO:0000313" key="3">
    <source>
        <dbReference type="EMBL" id="TIA85108.1"/>
    </source>
</evidence>
<feature type="compositionally biased region" description="Polar residues" evidence="1">
    <location>
        <begin position="163"/>
        <end position="180"/>
    </location>
</feature>
<dbReference type="GO" id="GO:0070898">
    <property type="term" value="P:RNA polymerase III preinitiation complex assembly"/>
    <property type="evidence" value="ECO:0007669"/>
    <property type="project" value="TreeGrafter"/>
</dbReference>
<keyword evidence="4" id="KW-1185">Reference proteome</keyword>
<dbReference type="InterPro" id="IPR001005">
    <property type="entry name" value="SANT/Myb"/>
</dbReference>
<dbReference type="OrthoDB" id="272624at2759"/>
<feature type="non-terminal residue" evidence="3">
    <location>
        <position position="1"/>
    </location>
</feature>
<sequence>KGNTVFKAKVGGRKSAPPRKKQTQPPAESAPLPTPPATQETQQTQDPSQSDLNENNKRAAPEPSPAQTPAEKRQAPNTGLATPTPTQQSQKAAPIAIMPSRTPTGLSFNQRLSQQKQQEQAQKQAQRQGSQQPLTTRASQQPLQTRATATPLPTPGAAPLNTRASQNPLQTRASQATSGTPAPAAQAESSLSGRDKENGDGDDEDDDQLELSQDKAENKRLSARQLRTQKMRFKKRPIEEIWREDPEAQPIDPSNYKMSDLINDPGVGRLSSRVIDVTRKHAQMKQRRREEKARLRELTEEELKLDAGDDGTGRRRTVEDEEKQKKEREEAARKKKEEKKAEKKRVKEQKRAEQGEEVVDEDGVVNEKNDDSSSDDDDDDEANEQQGPQMRLVNGRMVVDEQSLMVDRSAHAHNDTSAYEVTDELDSERFVNTNTWRGKGRGRQDRWTRLETEMFYDALSRFGTDFEMIAMLFKGRTRRVIKAKFSREEKYNSDLITQALKNRKPFDLIQYGNFIGVDLSGPPPEIRVPTPMPQAEDGVQKKDEPEDGAEEIVDPDEEEHRGRGRRPSASSASVKRKQSRGPGGRDPGNEEGAEVVGIVEGGQVVAA</sequence>
<feature type="compositionally biased region" description="Acidic residues" evidence="1">
    <location>
        <begin position="200"/>
        <end position="209"/>
    </location>
</feature>
<feature type="region of interest" description="Disordered" evidence="1">
    <location>
        <begin position="1"/>
        <end position="394"/>
    </location>
</feature>
<feature type="compositionally biased region" description="Basic and acidic residues" evidence="1">
    <location>
        <begin position="288"/>
        <end position="332"/>
    </location>
</feature>
<feature type="compositionally biased region" description="Low complexity" evidence="1">
    <location>
        <begin position="142"/>
        <end position="162"/>
    </location>
</feature>